<proteinExistence type="predicted"/>
<keyword evidence="2" id="KW-1185">Reference proteome</keyword>
<dbReference type="EMBL" id="FOJT01000002">
    <property type="protein sequence ID" value="SFA89506.1"/>
    <property type="molecule type" value="Genomic_DNA"/>
</dbReference>
<accession>A0A1I0WNG6</accession>
<dbReference type="Proteomes" id="UP000199604">
    <property type="component" value="Unassembled WGS sequence"/>
</dbReference>
<dbReference type="AlphaFoldDB" id="A0A1I0WNG6"/>
<evidence type="ECO:0000313" key="2">
    <source>
        <dbReference type="Proteomes" id="UP000199604"/>
    </source>
</evidence>
<name>A0A1I0WNG6_9FLAO</name>
<dbReference type="STRING" id="498292.SAMN05660845_0848"/>
<organism evidence="1 2">
    <name type="scientific">Flavobacterium swingsii</name>
    <dbReference type="NCBI Taxonomy" id="498292"/>
    <lineage>
        <taxon>Bacteria</taxon>
        <taxon>Pseudomonadati</taxon>
        <taxon>Bacteroidota</taxon>
        <taxon>Flavobacteriia</taxon>
        <taxon>Flavobacteriales</taxon>
        <taxon>Flavobacteriaceae</taxon>
        <taxon>Flavobacterium</taxon>
    </lineage>
</organism>
<sequence length="259" mass="31045">MMDKKTRNLIKEYTSEKKESSDNLIPLFEKVLDIFVVTHYYDQDDDDKEYDTLFCNIHSNFTQGHNCVACNLNNSNRLIQNFLLQYKSFHDSQLTFTNFILLLYLQVEVCNEYFNIMSIPENYRLKYFQIFQEVKHWANFLKHPKGFMLVHHPNWTFEGRISKDSSKSKLKKSNPFLDSDFMKKYYSGDKNNNELYKTLIRKEDLYVEFPNPINLITKFTEAQKKFAEIISKNEIVREMLNDKTTLEEYFSQSEDEIIL</sequence>
<protein>
    <submittedName>
        <fullName evidence="1">Uncharacterized protein</fullName>
    </submittedName>
</protein>
<gene>
    <name evidence="1" type="ORF">SAMN05660845_0848</name>
</gene>
<evidence type="ECO:0000313" key="1">
    <source>
        <dbReference type="EMBL" id="SFA89506.1"/>
    </source>
</evidence>
<reference evidence="2" key="1">
    <citation type="submission" date="2016-10" db="EMBL/GenBank/DDBJ databases">
        <authorList>
            <person name="Varghese N."/>
            <person name="Submissions S."/>
        </authorList>
    </citation>
    <scope>NUCLEOTIDE SEQUENCE [LARGE SCALE GENOMIC DNA]</scope>
    <source>
        <strain evidence="2">DSM 21789</strain>
    </source>
</reference>